<proteinExistence type="predicted"/>
<evidence type="ECO:0000313" key="1">
    <source>
        <dbReference type="EMBL" id="TDN95762.1"/>
    </source>
</evidence>
<evidence type="ECO:0000313" key="2">
    <source>
        <dbReference type="Proteomes" id="UP000295150"/>
    </source>
</evidence>
<gene>
    <name evidence="1" type="ORF">DFO68_1401</name>
</gene>
<name>A0A4R6GKV5_9GAMM</name>
<reference evidence="1 2" key="1">
    <citation type="submission" date="2019-03" db="EMBL/GenBank/DDBJ databases">
        <title>Freshwater and sediment microbial communities from various areas in North America, analyzing microbe dynamics in response to fracking.</title>
        <authorList>
            <person name="Lamendella R."/>
        </authorList>
    </citation>
    <scope>NUCLEOTIDE SEQUENCE [LARGE SCALE GENOMIC DNA]</scope>
    <source>
        <strain evidence="1 2">1_TX</strain>
    </source>
</reference>
<dbReference type="EMBL" id="SNWH01000040">
    <property type="protein sequence ID" value="TDN95762.1"/>
    <property type="molecule type" value="Genomic_DNA"/>
</dbReference>
<dbReference type="AlphaFoldDB" id="A0A4R6GKV5"/>
<comment type="caution">
    <text evidence="1">The sequence shown here is derived from an EMBL/GenBank/DDBJ whole genome shotgun (WGS) entry which is preliminary data.</text>
</comment>
<sequence>MTQPRAALVSLDTTPWYHLVNRCVRRAFLCGTDAVSGQSYEHRSKKQRTPTLFFPLCSLTLLPNRAPGMELPEFNELQDLHEVHDMLAERIKK</sequence>
<dbReference type="Proteomes" id="UP000295150">
    <property type="component" value="Unassembled WGS sequence"/>
</dbReference>
<keyword evidence="2" id="KW-1185">Reference proteome</keyword>
<protein>
    <submittedName>
        <fullName evidence="1">Uncharacterized protein</fullName>
    </submittedName>
</protein>
<feature type="non-terminal residue" evidence="1">
    <location>
        <position position="93"/>
    </location>
</feature>
<accession>A0A4R6GKV5</accession>
<organism evidence="1 2">
    <name type="scientific">Halomonas ventosae</name>
    <dbReference type="NCBI Taxonomy" id="229007"/>
    <lineage>
        <taxon>Bacteria</taxon>
        <taxon>Pseudomonadati</taxon>
        <taxon>Pseudomonadota</taxon>
        <taxon>Gammaproteobacteria</taxon>
        <taxon>Oceanospirillales</taxon>
        <taxon>Halomonadaceae</taxon>
        <taxon>Halomonas</taxon>
    </lineage>
</organism>